<dbReference type="EMBL" id="JAAHCF010001078">
    <property type="protein sequence ID" value="KAK8141257.1"/>
    <property type="molecule type" value="Genomic_DNA"/>
</dbReference>
<feature type="chain" id="PRO_5043474774" description="Cell wall galactomannoprotein" evidence="1">
    <location>
        <begin position="19"/>
        <end position="191"/>
    </location>
</feature>
<sequence>MHFLAPLALLTAITGADALVMQRDTKPFIKVFRDVQAKVANLDIAFKGWVKDPAPIVNATNKLVATIAQSTSTVQGCANLTLNEALSLYSPVSGLKRQVQILVDDINKRKNGLRKARLCHVISMQITYIIGKSKVLVGTTISKVPRGVQNLVKTKHAQEIFDALARAETAFSADNCKNVKTANVATARNVG</sequence>
<dbReference type="InterPro" id="IPR021054">
    <property type="entry name" value="Cell_wall_mannoprotein_1"/>
</dbReference>
<name>A0AAW0RGF6_9HYPO</name>
<organism evidence="2 3">
    <name type="scientific">Beauveria asiatica</name>
    <dbReference type="NCBI Taxonomy" id="1069075"/>
    <lineage>
        <taxon>Eukaryota</taxon>
        <taxon>Fungi</taxon>
        <taxon>Dikarya</taxon>
        <taxon>Ascomycota</taxon>
        <taxon>Pezizomycotina</taxon>
        <taxon>Sordariomycetes</taxon>
        <taxon>Hypocreomycetidae</taxon>
        <taxon>Hypocreales</taxon>
        <taxon>Cordycipitaceae</taxon>
        <taxon>Beauveria</taxon>
    </lineage>
</organism>
<feature type="signal peptide" evidence="1">
    <location>
        <begin position="1"/>
        <end position="18"/>
    </location>
</feature>
<dbReference type="PANTHER" id="PTHR38123:SF6">
    <property type="entry name" value="CELL WALL SERINE-THREONINE-RICH GALACTOMANNOPROTEIN MP1 (AFU_ORTHOLOGUE AFUA_4G03240)"/>
    <property type="match status" value="1"/>
</dbReference>
<dbReference type="PANTHER" id="PTHR38123">
    <property type="entry name" value="CELL WALL SERINE-THREONINE-RICH GALACTOMANNOPROTEIN MP1 (AFU_ORTHOLOGUE AFUA_4G03240)"/>
    <property type="match status" value="1"/>
</dbReference>
<proteinExistence type="predicted"/>
<protein>
    <recommendedName>
        <fullName evidence="4">Cell wall galactomannoprotein</fullName>
    </recommendedName>
</protein>
<dbReference type="GO" id="GO:0005576">
    <property type="term" value="C:extracellular region"/>
    <property type="evidence" value="ECO:0007669"/>
    <property type="project" value="TreeGrafter"/>
</dbReference>
<evidence type="ECO:0000313" key="3">
    <source>
        <dbReference type="Proteomes" id="UP001397290"/>
    </source>
</evidence>
<dbReference type="Gene3D" id="1.20.1280.140">
    <property type="match status" value="1"/>
</dbReference>
<comment type="caution">
    <text evidence="2">The sequence shown here is derived from an EMBL/GenBank/DDBJ whole genome shotgun (WGS) entry which is preliminary data.</text>
</comment>
<dbReference type="Pfam" id="PF12296">
    <property type="entry name" value="HsbA"/>
    <property type="match status" value="1"/>
</dbReference>
<evidence type="ECO:0000256" key="1">
    <source>
        <dbReference type="SAM" id="SignalP"/>
    </source>
</evidence>
<keyword evidence="1" id="KW-0732">Signal</keyword>
<dbReference type="Proteomes" id="UP001397290">
    <property type="component" value="Unassembled WGS sequence"/>
</dbReference>
<dbReference type="AlphaFoldDB" id="A0AAW0RGF6"/>
<keyword evidence="3" id="KW-1185">Reference proteome</keyword>
<accession>A0AAW0RGF6</accession>
<reference evidence="2 3" key="1">
    <citation type="submission" date="2020-02" db="EMBL/GenBank/DDBJ databases">
        <title>Comparative genomics of the hypocrealean fungal genus Beauvera.</title>
        <authorList>
            <person name="Showalter D.N."/>
            <person name="Bushley K.E."/>
            <person name="Rehner S.A."/>
        </authorList>
    </citation>
    <scope>NUCLEOTIDE SEQUENCE [LARGE SCALE GENOMIC DNA]</scope>
    <source>
        <strain evidence="2 3">ARSEF4384</strain>
    </source>
</reference>
<gene>
    <name evidence="2" type="ORF">G3M48_000403</name>
</gene>
<evidence type="ECO:0008006" key="4">
    <source>
        <dbReference type="Google" id="ProtNLM"/>
    </source>
</evidence>
<evidence type="ECO:0000313" key="2">
    <source>
        <dbReference type="EMBL" id="KAK8141257.1"/>
    </source>
</evidence>